<evidence type="ECO:0000313" key="4">
    <source>
        <dbReference type="EMBL" id="KFI96326.1"/>
    </source>
</evidence>
<dbReference type="InterPro" id="IPR005543">
    <property type="entry name" value="PASTA_dom"/>
</dbReference>
<dbReference type="CDD" id="cd06577">
    <property type="entry name" value="PASTA_pknB"/>
    <property type="match status" value="1"/>
</dbReference>
<proteinExistence type="predicted"/>
<dbReference type="Gene3D" id="3.30.10.20">
    <property type="match status" value="1"/>
</dbReference>
<dbReference type="Pfam" id="PF03793">
    <property type="entry name" value="PASTA"/>
    <property type="match status" value="1"/>
</dbReference>
<keyword evidence="2" id="KW-0812">Transmembrane</keyword>
<feature type="compositionally biased region" description="Polar residues" evidence="1">
    <location>
        <begin position="44"/>
        <end position="70"/>
    </location>
</feature>
<accession>A0A087DLC6</accession>
<dbReference type="EMBL" id="JGZQ01000008">
    <property type="protein sequence ID" value="KFI96326.1"/>
    <property type="molecule type" value="Genomic_DNA"/>
</dbReference>
<name>A0A087DLC6_BIFAD</name>
<organism evidence="4 5">
    <name type="scientific">Bifidobacterium adolescentis JCM 15918</name>
    <dbReference type="NCBI Taxonomy" id="1437612"/>
    <lineage>
        <taxon>Bacteria</taxon>
        <taxon>Bacillati</taxon>
        <taxon>Actinomycetota</taxon>
        <taxon>Actinomycetes</taxon>
        <taxon>Bifidobacteriales</taxon>
        <taxon>Bifidobacteriaceae</taxon>
        <taxon>Bifidobacterium</taxon>
    </lineage>
</organism>
<feature type="compositionally biased region" description="Low complexity" evidence="1">
    <location>
        <begin position="646"/>
        <end position="663"/>
    </location>
</feature>
<keyword evidence="4" id="KW-0723">Serine/threonine-protein kinase</keyword>
<evidence type="ECO:0000313" key="5">
    <source>
        <dbReference type="Proteomes" id="UP000029091"/>
    </source>
</evidence>
<protein>
    <submittedName>
        <fullName evidence="4">Serine/threonine protein kinase</fullName>
    </submittedName>
</protein>
<feature type="region of interest" description="Disordered" evidence="1">
    <location>
        <begin position="21"/>
        <end position="131"/>
    </location>
</feature>
<reference evidence="4 5" key="1">
    <citation type="submission" date="2014-03" db="EMBL/GenBank/DDBJ databases">
        <title>Genomics of Bifidobacteria.</title>
        <authorList>
            <person name="Ventura M."/>
            <person name="Milani C."/>
            <person name="Lugli G.A."/>
        </authorList>
    </citation>
    <scope>NUCLEOTIDE SEQUENCE [LARGE SCALE GENOMIC DNA]</scope>
    <source>
        <strain evidence="5">JCM 15918</strain>
    </source>
</reference>
<dbReference type="PROSITE" id="PS51178">
    <property type="entry name" value="PASTA"/>
    <property type="match status" value="1"/>
</dbReference>
<dbReference type="GO" id="GO:0004674">
    <property type="term" value="F:protein serine/threonine kinase activity"/>
    <property type="evidence" value="ECO:0007669"/>
    <property type="project" value="UniProtKB-KW"/>
</dbReference>
<keyword evidence="2" id="KW-0472">Membrane</keyword>
<evidence type="ECO:0000259" key="3">
    <source>
        <dbReference type="PROSITE" id="PS51178"/>
    </source>
</evidence>
<keyword evidence="4" id="KW-0418">Kinase</keyword>
<dbReference type="AlphaFoldDB" id="A0A087DLC6"/>
<feature type="region of interest" description="Disordered" evidence="1">
    <location>
        <begin position="644"/>
        <end position="673"/>
    </location>
</feature>
<dbReference type="Pfam" id="PF13240">
    <property type="entry name" value="Zn_Ribbon_1"/>
    <property type="match status" value="1"/>
</dbReference>
<sequence length="847" mass="89473">MFCTQCGSKNAPESKFCTNCGNPLVSVPVQPDAGQARISDDFSVDSTVAETPASQLAPQSAEQPEEQSAAQHEERPAEQLASQPADAIPPVPLPGGGTLPVAQPATSAASQSVPSAPETPEPKSDGTARAASPNRKLIIGIAVAAVLLVAAVVAGIVTYNMELWGGKSLPDVAVASPKDSSKTPDAKVVVRQLEGKGLKVKRVKEFSGVKSGKFLGYQGIQSGDRVRAGSVVTVRESAGPGVPEGTVGKKAESVVTTFSQMGVPVHYKQVIVSDTSKTTEGSVISTYPAQGQGVKDDKKGIYIGVATKSDGGLPSDIVGQEISDVKSSLESKGYDVKVEKRLSSKQYIGKVSGSEPGPGSQLNEGQTITLYQGVDAKGAKQTFIDHSGTGGDGLLMGMSDVASGQWCNKAGDCITLGQDDSYSSGDIVFLKVKDGAADTKYSMTGESLISCDAVQQPYCSSKKADYLLTGNSGAFELFPHKAFETYWCGDSALGGEGDMRSCVAGKVHDIDSDSSDASDYEPDGSGKFHMMDLFAVFPVGSDVESVEKTGYFDASALAAAQKQKPVDTDRPFLMYRDVNQYKDGEKESTYTRDWFDPFMPYNGYNGSKDDTVKMKPAPSDETAYYLVEDVQPDWDSLEDANIKGVSAKSQKSNGKNASKNANTKKSDSQSDAATRSLMKSIAGKYGFASGSGGWGTTMTVASDGTFSGTYHDSDMGITGDDYPNGSVTISNFKGRFKDAKKNADGSYTMQCDKSALKIDGNIGDTYIKNGSKYTVADPYGIAPCGAFTVYPAGYDSSQLSEAIVGWSHAWYDSMPAKLETPIIVNAEDTNLGSESQQDAFFQSKYLE</sequence>
<feature type="transmembrane region" description="Helical" evidence="2">
    <location>
        <begin position="137"/>
        <end position="159"/>
    </location>
</feature>
<dbReference type="Proteomes" id="UP000029091">
    <property type="component" value="Unassembled WGS sequence"/>
</dbReference>
<dbReference type="RefSeq" id="WP_033499551.1">
    <property type="nucleotide sequence ID" value="NZ_JDUX01000003.1"/>
</dbReference>
<feature type="compositionally biased region" description="Polar residues" evidence="1">
    <location>
        <begin position="104"/>
        <end position="114"/>
    </location>
</feature>
<evidence type="ECO:0000256" key="2">
    <source>
        <dbReference type="SAM" id="Phobius"/>
    </source>
</evidence>
<keyword evidence="2" id="KW-1133">Transmembrane helix</keyword>
<dbReference type="InterPro" id="IPR026870">
    <property type="entry name" value="Zinc_ribbon_dom"/>
</dbReference>
<comment type="caution">
    <text evidence="4">The sequence shown here is derived from an EMBL/GenBank/DDBJ whole genome shotgun (WGS) entry which is preliminary data.</text>
</comment>
<feature type="domain" description="PASTA" evidence="3">
    <location>
        <begin position="308"/>
        <end position="374"/>
    </location>
</feature>
<evidence type="ECO:0000256" key="1">
    <source>
        <dbReference type="SAM" id="MobiDB-lite"/>
    </source>
</evidence>
<keyword evidence="4" id="KW-0808">Transferase</keyword>
<gene>
    <name evidence="4" type="ORF">BSTER_0161</name>
</gene>